<accession>A0ABR3NIJ3</accession>
<dbReference type="Pfam" id="PF01223">
    <property type="entry name" value="Endonuclease_NS"/>
    <property type="match status" value="1"/>
</dbReference>
<proteinExistence type="predicted"/>
<evidence type="ECO:0000313" key="5">
    <source>
        <dbReference type="Proteomes" id="UP001558613"/>
    </source>
</evidence>
<dbReference type="SUPFAM" id="SSF54060">
    <property type="entry name" value="His-Me finger endonucleases"/>
    <property type="match status" value="1"/>
</dbReference>
<dbReference type="SMART" id="SM00892">
    <property type="entry name" value="Endonuclease_NS"/>
    <property type="match status" value="1"/>
</dbReference>
<dbReference type="InterPro" id="IPR020821">
    <property type="entry name" value="ENPP1-3/EXOG-like_nuc-like"/>
</dbReference>
<feature type="transmembrane region" description="Helical" evidence="1">
    <location>
        <begin position="21"/>
        <end position="45"/>
    </location>
</feature>
<name>A0ABR3NIJ3_9TELE</name>
<feature type="domain" description="DNA/RNA non-specific endonuclease/pyrophosphatase/phosphodiesterase" evidence="3">
    <location>
        <begin position="86"/>
        <end position="313"/>
    </location>
</feature>
<evidence type="ECO:0008006" key="6">
    <source>
        <dbReference type="Google" id="ProtNLM"/>
    </source>
</evidence>
<protein>
    <recommendedName>
        <fullName evidence="6">Endonuclease domain-containing 1 protein</fullName>
    </recommendedName>
</protein>
<dbReference type="InterPro" id="IPR044929">
    <property type="entry name" value="DNA/RNA_non-sp_Endonuclease_sf"/>
</dbReference>
<dbReference type="SMART" id="SM00477">
    <property type="entry name" value="NUC"/>
    <property type="match status" value="1"/>
</dbReference>
<keyword evidence="1" id="KW-0812">Transmembrane</keyword>
<dbReference type="PANTHER" id="PTHR21472">
    <property type="entry name" value="ENDONUCLEASE DOMAIN-CONTAINING 1 PROTEIN ENDOD1"/>
    <property type="match status" value="1"/>
</dbReference>
<evidence type="ECO:0000259" key="2">
    <source>
        <dbReference type="SMART" id="SM00477"/>
    </source>
</evidence>
<evidence type="ECO:0000259" key="3">
    <source>
        <dbReference type="SMART" id="SM00892"/>
    </source>
</evidence>
<reference evidence="4 5" key="1">
    <citation type="submission" date="2023-09" db="EMBL/GenBank/DDBJ databases">
        <authorList>
            <person name="Wang M."/>
        </authorList>
    </citation>
    <scope>NUCLEOTIDE SEQUENCE [LARGE SCALE GENOMIC DNA]</scope>
    <source>
        <strain evidence="4">GT-2023</strain>
        <tissue evidence="4">Liver</tissue>
    </source>
</reference>
<dbReference type="InterPro" id="IPR044925">
    <property type="entry name" value="His-Me_finger_sf"/>
</dbReference>
<dbReference type="EMBL" id="JAYMGO010000004">
    <property type="protein sequence ID" value="KAL1276755.1"/>
    <property type="molecule type" value="Genomic_DNA"/>
</dbReference>
<sequence>MCRACPDGASHPQRTSLTAAVLLLSLLCNTMIALGLLICVVLRAFSAQAKVVTSFNECKEFFYKGTEPSGMDQNAKRICQMFEDSTRLYYATLYSVPHRIPLYSAYTLDPACSSTPGIYCKDKWYLEPQISQPASEIIHMVRENKNNQNAFKANQAISPDYKNTGYDRGHLNPNSFQCGLGRNATCTLTNAAPMEASFNRYRWSKWESTLKKVLTENLTRDGASAKAYIVTGTVPSANDRIPQGNSDDPERVTVPSHVWTAVCYKHTNDRESFSFSYVGRNQPAESGISLTAVSNLNKWLSEIYSQLSGTPRLIKIFADNCGEDNNKLSIIQKEFQKLINPPVNQGVQMSPCAQNTLGNDYYWHDTVSGNWDYCSSPLRHSKARNGKRCRSNHACGRYGEKYNWCYTDDKDNWDYCCTLDDCYSAVNDQTCRVDHPCGYYGEKYLWCYIDDQGNWDHCCKGCGN</sequence>
<dbReference type="InterPro" id="IPR001604">
    <property type="entry name" value="Endo_G_ENPP1-like_dom"/>
</dbReference>
<keyword evidence="1" id="KW-0472">Membrane</keyword>
<organism evidence="4 5">
    <name type="scientific">Cirrhinus molitorella</name>
    <name type="common">mud carp</name>
    <dbReference type="NCBI Taxonomy" id="172907"/>
    <lineage>
        <taxon>Eukaryota</taxon>
        <taxon>Metazoa</taxon>
        <taxon>Chordata</taxon>
        <taxon>Craniata</taxon>
        <taxon>Vertebrata</taxon>
        <taxon>Euteleostomi</taxon>
        <taxon>Actinopterygii</taxon>
        <taxon>Neopterygii</taxon>
        <taxon>Teleostei</taxon>
        <taxon>Ostariophysi</taxon>
        <taxon>Cypriniformes</taxon>
        <taxon>Cyprinidae</taxon>
        <taxon>Labeoninae</taxon>
        <taxon>Labeonini</taxon>
        <taxon>Cirrhinus</taxon>
    </lineage>
</organism>
<dbReference type="Gene3D" id="3.40.570.10">
    <property type="entry name" value="Extracellular Endonuclease, subunit A"/>
    <property type="match status" value="1"/>
</dbReference>
<keyword evidence="1" id="KW-1133">Transmembrane helix</keyword>
<comment type="caution">
    <text evidence="4">The sequence shown here is derived from an EMBL/GenBank/DDBJ whole genome shotgun (WGS) entry which is preliminary data.</text>
</comment>
<keyword evidence="5" id="KW-1185">Reference proteome</keyword>
<dbReference type="InterPro" id="IPR039015">
    <property type="entry name" value="ENDOD1"/>
</dbReference>
<evidence type="ECO:0000313" key="4">
    <source>
        <dbReference type="EMBL" id="KAL1276755.1"/>
    </source>
</evidence>
<gene>
    <name evidence="4" type="ORF">QQF64_036378</name>
</gene>
<evidence type="ECO:0000256" key="1">
    <source>
        <dbReference type="SAM" id="Phobius"/>
    </source>
</evidence>
<dbReference type="Proteomes" id="UP001558613">
    <property type="component" value="Unassembled WGS sequence"/>
</dbReference>
<dbReference type="PANTHER" id="PTHR21472:SF21">
    <property type="entry name" value="ENDONUCLEASE DOMAIN-CONTAINING 1 PROTEIN-LIKE-RELATED"/>
    <property type="match status" value="1"/>
</dbReference>
<feature type="domain" description="ENPP1-3/EXOG-like endonuclease/phosphodiesterase" evidence="2">
    <location>
        <begin position="87"/>
        <end position="310"/>
    </location>
</feature>